<dbReference type="InterPro" id="IPR012902">
    <property type="entry name" value="N_methyl_site"/>
</dbReference>
<dbReference type="Pfam" id="PF07963">
    <property type="entry name" value="N_methyl"/>
    <property type="match status" value="1"/>
</dbReference>
<dbReference type="RefSeq" id="WP_013164567.1">
    <property type="nucleotide sequence ID" value="NC_014216.1"/>
</dbReference>
<dbReference type="SUPFAM" id="SSF54523">
    <property type="entry name" value="Pili subunits"/>
    <property type="match status" value="1"/>
</dbReference>
<dbReference type="Proteomes" id="UP000001508">
    <property type="component" value="Chromosome"/>
</dbReference>
<accession>D6Z767</accession>
<dbReference type="STRING" id="589865.DaAHT2_2389"/>
<evidence type="ECO:0000313" key="2">
    <source>
        <dbReference type="EMBL" id="ADH87054.1"/>
    </source>
</evidence>
<evidence type="ECO:0000313" key="3">
    <source>
        <dbReference type="Proteomes" id="UP000001508"/>
    </source>
</evidence>
<evidence type="ECO:0000256" key="1">
    <source>
        <dbReference type="SAM" id="Phobius"/>
    </source>
</evidence>
<sequence>MAQRKLTRSQGGFTLIEIIAVLVILGILAAVAIPRFIDLQSESQEKAVEAALGAASSNVTMSYARFLLVNSAAPTGIDGNAWTGAAGTTNQTIETSRSRFGRLPNNLMPLAAGFTFFRWLFRADSTQSPLLLAELAEI</sequence>
<dbReference type="EMBL" id="CP001940">
    <property type="protein sequence ID" value="ADH87054.1"/>
    <property type="molecule type" value="Genomic_DNA"/>
</dbReference>
<dbReference type="Gene3D" id="3.30.700.10">
    <property type="entry name" value="Glycoprotein, Type 4 Pilin"/>
    <property type="match status" value="1"/>
</dbReference>
<dbReference type="KEGG" id="dak:DaAHT2_2389"/>
<protein>
    <recommendedName>
        <fullName evidence="4">Prepilin-type N-terminal cleavage/methylation domain-containing protein</fullName>
    </recommendedName>
</protein>
<dbReference type="PROSITE" id="PS00409">
    <property type="entry name" value="PROKAR_NTER_METHYL"/>
    <property type="match status" value="1"/>
</dbReference>
<dbReference type="eggNOG" id="COG4969">
    <property type="taxonomic scope" value="Bacteria"/>
</dbReference>
<organism evidence="2 3">
    <name type="scientific">Desulfurivibrio alkaliphilus (strain DSM 19089 / UNIQEM U267 / AHT2)</name>
    <dbReference type="NCBI Taxonomy" id="589865"/>
    <lineage>
        <taxon>Bacteria</taxon>
        <taxon>Pseudomonadati</taxon>
        <taxon>Thermodesulfobacteriota</taxon>
        <taxon>Desulfobulbia</taxon>
        <taxon>Desulfobulbales</taxon>
        <taxon>Desulfobulbaceae</taxon>
        <taxon>Desulfurivibrio</taxon>
    </lineage>
</organism>
<dbReference type="AlphaFoldDB" id="D6Z767"/>
<keyword evidence="1" id="KW-0812">Transmembrane</keyword>
<feature type="transmembrane region" description="Helical" evidence="1">
    <location>
        <begin position="12"/>
        <end position="33"/>
    </location>
</feature>
<name>D6Z767_DESAT</name>
<dbReference type="NCBIfam" id="TIGR02532">
    <property type="entry name" value="IV_pilin_GFxxxE"/>
    <property type="match status" value="1"/>
</dbReference>
<dbReference type="InterPro" id="IPR045584">
    <property type="entry name" value="Pilin-like"/>
</dbReference>
<proteinExistence type="predicted"/>
<dbReference type="InParanoid" id="D6Z767"/>
<keyword evidence="3" id="KW-1185">Reference proteome</keyword>
<reference evidence="3" key="1">
    <citation type="submission" date="2010-02" db="EMBL/GenBank/DDBJ databases">
        <title>Complete sequence of Desulfurivibrio alkaliphilus AHT2.</title>
        <authorList>
            <consortium name="US DOE Joint Genome Institute"/>
            <person name="Pitluck S."/>
            <person name="Chertkov O."/>
            <person name="Detter J.C."/>
            <person name="Han C."/>
            <person name="Tapia R."/>
            <person name="Larimer F."/>
            <person name="Land M."/>
            <person name="Hauser L."/>
            <person name="Kyrpides N."/>
            <person name="Mikhailova N."/>
            <person name="Sorokin D.Y."/>
            <person name="Muyzer G."/>
            <person name="Woyke T."/>
        </authorList>
    </citation>
    <scope>NUCLEOTIDE SEQUENCE [LARGE SCALE GENOMIC DNA]</scope>
    <source>
        <strain evidence="3">DSM 19089 / UNIQEM U267 / AHT2</strain>
    </source>
</reference>
<evidence type="ECO:0008006" key="4">
    <source>
        <dbReference type="Google" id="ProtNLM"/>
    </source>
</evidence>
<gene>
    <name evidence="2" type="ordered locus">DaAHT2_2389</name>
</gene>
<dbReference type="HOGENOM" id="CLU_1851911_0_0_7"/>
<keyword evidence="1" id="KW-1133">Transmembrane helix</keyword>
<keyword evidence="1" id="KW-0472">Membrane</keyword>